<dbReference type="PROSITE" id="PS00514">
    <property type="entry name" value="FIBRINOGEN_C_1"/>
    <property type="match status" value="1"/>
</dbReference>
<dbReference type="PROSITE" id="PS51406">
    <property type="entry name" value="FIBRINOGEN_C_2"/>
    <property type="match status" value="1"/>
</dbReference>
<dbReference type="AlphaFoldDB" id="A0ABD0Y296"/>
<dbReference type="PANTHER" id="PTHR19143">
    <property type="entry name" value="FIBRINOGEN/TENASCIN/ANGIOPOEITIN"/>
    <property type="match status" value="1"/>
</dbReference>
<evidence type="ECO:0000313" key="4">
    <source>
        <dbReference type="Proteomes" id="UP001558652"/>
    </source>
</evidence>
<keyword evidence="4" id="KW-1185">Reference proteome</keyword>
<dbReference type="PANTHER" id="PTHR19143:SF444">
    <property type="entry name" value="PROTEIN SCABROUS"/>
    <property type="match status" value="1"/>
</dbReference>
<dbReference type="InterPro" id="IPR020837">
    <property type="entry name" value="Fibrinogen_CS"/>
</dbReference>
<dbReference type="InterPro" id="IPR036056">
    <property type="entry name" value="Fibrinogen-like_C"/>
</dbReference>
<dbReference type="Pfam" id="PF00147">
    <property type="entry name" value="Fibrinogen_C"/>
    <property type="match status" value="1"/>
</dbReference>
<evidence type="ECO:0000256" key="1">
    <source>
        <dbReference type="ARBA" id="ARBA00023157"/>
    </source>
</evidence>
<dbReference type="InterPro" id="IPR050373">
    <property type="entry name" value="Fibrinogen_C-term_domain"/>
</dbReference>
<dbReference type="InterPro" id="IPR014716">
    <property type="entry name" value="Fibrinogen_a/b/g_C_1"/>
</dbReference>
<sequence>MEDIYGKRWRAEYTFFSVGPREDGFRMRVAGYRGNATDAMDYQNRMQFSARDSDRDISNTHCANNYEGGWWFSHCQHANLNGRYNLGLTWFNTEKNEWIAVTKSTMKIRPGRSSRTA</sequence>
<dbReference type="SUPFAM" id="SSF56496">
    <property type="entry name" value="Fibrinogen C-terminal domain-like"/>
    <property type="match status" value="1"/>
</dbReference>
<gene>
    <name evidence="3" type="ORF">AAG570_004811</name>
</gene>
<accession>A0ABD0Y296</accession>
<keyword evidence="1" id="KW-1015">Disulfide bond</keyword>
<dbReference type="Proteomes" id="UP001558652">
    <property type="component" value="Unassembled WGS sequence"/>
</dbReference>
<proteinExistence type="predicted"/>
<protein>
    <recommendedName>
        <fullName evidence="2">Fibrinogen C-terminal domain-containing protein</fullName>
    </recommendedName>
</protein>
<evidence type="ECO:0000259" key="2">
    <source>
        <dbReference type="PROSITE" id="PS51406"/>
    </source>
</evidence>
<dbReference type="InterPro" id="IPR002181">
    <property type="entry name" value="Fibrinogen_a/b/g_C_dom"/>
</dbReference>
<organism evidence="3 4">
    <name type="scientific">Ranatra chinensis</name>
    <dbReference type="NCBI Taxonomy" id="642074"/>
    <lineage>
        <taxon>Eukaryota</taxon>
        <taxon>Metazoa</taxon>
        <taxon>Ecdysozoa</taxon>
        <taxon>Arthropoda</taxon>
        <taxon>Hexapoda</taxon>
        <taxon>Insecta</taxon>
        <taxon>Pterygota</taxon>
        <taxon>Neoptera</taxon>
        <taxon>Paraneoptera</taxon>
        <taxon>Hemiptera</taxon>
        <taxon>Heteroptera</taxon>
        <taxon>Panheteroptera</taxon>
        <taxon>Nepomorpha</taxon>
        <taxon>Nepidae</taxon>
        <taxon>Ranatrinae</taxon>
        <taxon>Ranatra</taxon>
    </lineage>
</organism>
<dbReference type="EMBL" id="JBFDAA010000016">
    <property type="protein sequence ID" value="KAL1117488.1"/>
    <property type="molecule type" value="Genomic_DNA"/>
</dbReference>
<dbReference type="Gene3D" id="3.90.215.10">
    <property type="entry name" value="Gamma Fibrinogen, chain A, domain 1"/>
    <property type="match status" value="1"/>
</dbReference>
<comment type="caution">
    <text evidence="3">The sequence shown here is derived from an EMBL/GenBank/DDBJ whole genome shotgun (WGS) entry which is preliminary data.</text>
</comment>
<feature type="domain" description="Fibrinogen C-terminal" evidence="2">
    <location>
        <begin position="1"/>
        <end position="112"/>
    </location>
</feature>
<evidence type="ECO:0000313" key="3">
    <source>
        <dbReference type="EMBL" id="KAL1117488.1"/>
    </source>
</evidence>
<reference evidence="3 4" key="1">
    <citation type="submission" date="2024-07" db="EMBL/GenBank/DDBJ databases">
        <title>Chromosome-level genome assembly of the water stick insect Ranatra chinensis (Heteroptera: Nepidae).</title>
        <authorList>
            <person name="Liu X."/>
        </authorList>
    </citation>
    <scope>NUCLEOTIDE SEQUENCE [LARGE SCALE GENOMIC DNA]</scope>
    <source>
        <strain evidence="3">Cailab_2021Rc</strain>
        <tissue evidence="3">Muscle</tissue>
    </source>
</reference>
<dbReference type="SMART" id="SM00186">
    <property type="entry name" value="FBG"/>
    <property type="match status" value="1"/>
</dbReference>
<name>A0ABD0Y296_9HEMI</name>